<organism evidence="11 12">
    <name type="scientific">Candidatus Komeilibacteria bacterium RIFCSPLOWO2_01_FULL_53_11</name>
    <dbReference type="NCBI Taxonomy" id="1798552"/>
    <lineage>
        <taxon>Bacteria</taxon>
        <taxon>Candidatus Komeiliibacteriota</taxon>
    </lineage>
</organism>
<dbReference type="PANTHER" id="PTHR33571:SF14">
    <property type="entry name" value="PROTEIN ADENYLYLTRANSFERASE MJ0435-RELATED"/>
    <property type="match status" value="1"/>
</dbReference>
<comment type="cofactor">
    <cofactor evidence="1">
        <name>Mg(2+)</name>
        <dbReference type="ChEBI" id="CHEBI:18420"/>
    </cofactor>
</comment>
<dbReference type="InterPro" id="IPR052038">
    <property type="entry name" value="Type-VII_TA_antitoxin"/>
</dbReference>
<evidence type="ECO:0000256" key="1">
    <source>
        <dbReference type="ARBA" id="ARBA00001946"/>
    </source>
</evidence>
<dbReference type="Pfam" id="PF01909">
    <property type="entry name" value="NTP_transf_2"/>
    <property type="match status" value="1"/>
</dbReference>
<dbReference type="PANTHER" id="PTHR33571">
    <property type="entry name" value="SSL8005 PROTEIN"/>
    <property type="match status" value="1"/>
</dbReference>
<evidence type="ECO:0000256" key="4">
    <source>
        <dbReference type="ARBA" id="ARBA00022695"/>
    </source>
</evidence>
<keyword evidence="2" id="KW-1277">Toxin-antitoxin system</keyword>
<sequence>MNTIESIQKSIRPILESNDVSFAGIFGSYARGEADSASDIDLLVRFKNPKSLFGIVAFERELSKILKTEVEVITEQSLHPYIAPYVRKELRTIYEG</sequence>
<dbReference type="EMBL" id="MHKN01000023">
    <property type="protein sequence ID" value="OGY92147.1"/>
    <property type="molecule type" value="Genomic_DNA"/>
</dbReference>
<evidence type="ECO:0000256" key="2">
    <source>
        <dbReference type="ARBA" id="ARBA00022649"/>
    </source>
</evidence>
<comment type="caution">
    <text evidence="11">The sequence shown here is derived from an EMBL/GenBank/DDBJ whole genome shotgun (WGS) entry which is preliminary data.</text>
</comment>
<reference evidence="11 12" key="1">
    <citation type="journal article" date="2016" name="Nat. Commun.">
        <title>Thousands of microbial genomes shed light on interconnected biogeochemical processes in an aquifer system.</title>
        <authorList>
            <person name="Anantharaman K."/>
            <person name="Brown C.T."/>
            <person name="Hug L.A."/>
            <person name="Sharon I."/>
            <person name="Castelle C.J."/>
            <person name="Probst A.J."/>
            <person name="Thomas B.C."/>
            <person name="Singh A."/>
            <person name="Wilkins M.J."/>
            <person name="Karaoz U."/>
            <person name="Brodie E.L."/>
            <person name="Williams K.H."/>
            <person name="Hubbard S.S."/>
            <person name="Banfield J.F."/>
        </authorList>
    </citation>
    <scope>NUCLEOTIDE SEQUENCE [LARGE SCALE GENOMIC DNA]</scope>
</reference>
<dbReference type="Gene3D" id="3.30.460.10">
    <property type="entry name" value="Beta Polymerase, domain 2"/>
    <property type="match status" value="1"/>
</dbReference>
<evidence type="ECO:0000256" key="7">
    <source>
        <dbReference type="ARBA" id="ARBA00022840"/>
    </source>
</evidence>
<protein>
    <recommendedName>
        <fullName evidence="10">Polymerase nucleotidyl transferase domain-containing protein</fullName>
    </recommendedName>
</protein>
<evidence type="ECO:0000313" key="12">
    <source>
        <dbReference type="Proteomes" id="UP000177349"/>
    </source>
</evidence>
<dbReference type="CDD" id="cd05403">
    <property type="entry name" value="NT_KNTase_like"/>
    <property type="match status" value="1"/>
</dbReference>
<evidence type="ECO:0000259" key="10">
    <source>
        <dbReference type="Pfam" id="PF01909"/>
    </source>
</evidence>
<proteinExistence type="inferred from homology"/>
<dbReference type="SUPFAM" id="SSF81301">
    <property type="entry name" value="Nucleotidyltransferase"/>
    <property type="match status" value="1"/>
</dbReference>
<feature type="domain" description="Polymerase nucleotidyl transferase" evidence="10">
    <location>
        <begin position="10"/>
        <end position="89"/>
    </location>
</feature>
<dbReference type="Proteomes" id="UP000177349">
    <property type="component" value="Unassembled WGS sequence"/>
</dbReference>
<evidence type="ECO:0000256" key="5">
    <source>
        <dbReference type="ARBA" id="ARBA00022723"/>
    </source>
</evidence>
<dbReference type="AlphaFoldDB" id="A0A1G2BV98"/>
<keyword evidence="3" id="KW-0808">Transferase</keyword>
<evidence type="ECO:0000256" key="8">
    <source>
        <dbReference type="ARBA" id="ARBA00022842"/>
    </source>
</evidence>
<dbReference type="InterPro" id="IPR043519">
    <property type="entry name" value="NT_sf"/>
</dbReference>
<evidence type="ECO:0000313" key="11">
    <source>
        <dbReference type="EMBL" id="OGY92147.1"/>
    </source>
</evidence>
<dbReference type="InterPro" id="IPR002934">
    <property type="entry name" value="Polymerase_NTP_transf_dom"/>
</dbReference>
<keyword evidence="6" id="KW-0547">Nucleotide-binding</keyword>
<dbReference type="GO" id="GO:0016779">
    <property type="term" value="F:nucleotidyltransferase activity"/>
    <property type="evidence" value="ECO:0007669"/>
    <property type="project" value="UniProtKB-KW"/>
</dbReference>
<dbReference type="GO" id="GO:0005524">
    <property type="term" value="F:ATP binding"/>
    <property type="evidence" value="ECO:0007669"/>
    <property type="project" value="UniProtKB-KW"/>
</dbReference>
<name>A0A1G2BV98_9BACT</name>
<keyword evidence="7" id="KW-0067">ATP-binding</keyword>
<gene>
    <name evidence="11" type="ORF">A3B31_01950</name>
</gene>
<keyword evidence="4" id="KW-0548">Nucleotidyltransferase</keyword>
<accession>A0A1G2BV98</accession>
<evidence type="ECO:0000256" key="6">
    <source>
        <dbReference type="ARBA" id="ARBA00022741"/>
    </source>
</evidence>
<evidence type="ECO:0000256" key="3">
    <source>
        <dbReference type="ARBA" id="ARBA00022679"/>
    </source>
</evidence>
<keyword evidence="8" id="KW-0460">Magnesium</keyword>
<comment type="similarity">
    <text evidence="9">Belongs to the MntA antitoxin family.</text>
</comment>
<dbReference type="GO" id="GO:0046872">
    <property type="term" value="F:metal ion binding"/>
    <property type="evidence" value="ECO:0007669"/>
    <property type="project" value="UniProtKB-KW"/>
</dbReference>
<keyword evidence="5" id="KW-0479">Metal-binding</keyword>
<evidence type="ECO:0000256" key="9">
    <source>
        <dbReference type="ARBA" id="ARBA00038276"/>
    </source>
</evidence>